<dbReference type="AlphaFoldDB" id="A0A8J3D850"/>
<evidence type="ECO:0000256" key="1">
    <source>
        <dbReference type="ARBA" id="ARBA00004442"/>
    </source>
</evidence>
<comment type="caution">
    <text evidence="8">The sequence shown here is derived from an EMBL/GenBank/DDBJ whole genome shotgun (WGS) entry which is preliminary data.</text>
</comment>
<organism evidence="8 9">
    <name type="scientific">Persicitalea jodogahamensis</name>
    <dbReference type="NCBI Taxonomy" id="402147"/>
    <lineage>
        <taxon>Bacteria</taxon>
        <taxon>Pseudomonadati</taxon>
        <taxon>Bacteroidota</taxon>
        <taxon>Cytophagia</taxon>
        <taxon>Cytophagales</taxon>
        <taxon>Spirosomataceae</taxon>
        <taxon>Persicitalea</taxon>
    </lineage>
</organism>
<proteinExistence type="inferred from homology"/>
<evidence type="ECO:0000256" key="2">
    <source>
        <dbReference type="ARBA" id="ARBA00006275"/>
    </source>
</evidence>
<dbReference type="RefSeq" id="WP_189565434.1">
    <property type="nucleotide sequence ID" value="NZ_BMXF01000003.1"/>
</dbReference>
<dbReference type="InterPro" id="IPR011990">
    <property type="entry name" value="TPR-like_helical_dom_sf"/>
</dbReference>
<evidence type="ECO:0000256" key="3">
    <source>
        <dbReference type="ARBA" id="ARBA00022729"/>
    </source>
</evidence>
<feature type="domain" description="SusD-like N-terminal" evidence="7">
    <location>
        <begin position="22"/>
        <end position="222"/>
    </location>
</feature>
<evidence type="ECO:0000259" key="6">
    <source>
        <dbReference type="Pfam" id="PF07980"/>
    </source>
</evidence>
<dbReference type="Proteomes" id="UP000598271">
    <property type="component" value="Unassembled WGS sequence"/>
</dbReference>
<reference evidence="8 9" key="1">
    <citation type="journal article" date="2014" name="Int. J. Syst. Evol. Microbiol.">
        <title>Complete genome sequence of Corynebacterium casei LMG S-19264T (=DSM 44701T), isolated from a smear-ripened cheese.</title>
        <authorList>
            <consortium name="US DOE Joint Genome Institute (JGI-PGF)"/>
            <person name="Walter F."/>
            <person name="Albersmeier A."/>
            <person name="Kalinowski J."/>
            <person name="Ruckert C."/>
        </authorList>
    </citation>
    <scope>NUCLEOTIDE SEQUENCE [LARGE SCALE GENOMIC DNA]</scope>
    <source>
        <strain evidence="8 9">KCTC 12866</strain>
    </source>
</reference>
<dbReference type="EMBL" id="BMXF01000003">
    <property type="protein sequence ID" value="GHB74989.1"/>
    <property type="molecule type" value="Genomic_DNA"/>
</dbReference>
<dbReference type="InterPro" id="IPR012944">
    <property type="entry name" value="SusD_RagB_dom"/>
</dbReference>
<keyword evidence="4" id="KW-0472">Membrane</keyword>
<protein>
    <submittedName>
        <fullName evidence="8">Membrane protein</fullName>
    </submittedName>
</protein>
<evidence type="ECO:0000313" key="8">
    <source>
        <dbReference type="EMBL" id="GHB74989.1"/>
    </source>
</evidence>
<sequence length="571" mass="64013">MKKISIYLLGLCLLATGCNEEDFLNKVNPNAITSETFWKTPLDFQKALTTVYGALQFSSISGSSYVQFEEIMGDIGGTESWYRPFAFRNLTFNDGTYHVTDKWNELYIGIFRANQVIENLSTTSVPFPAGVKESIEGQARVLRAYYYFQLVHTYGKAIIHTAVPATTEEFKQPLSTKEEVTQEVIIPDLEFARKSLPLTWDASNKGRVTKGTAESLLGKVYLFGKEWDKAAQLFKSVIDSKVYKLVANPMDNFTDENEFNSESIFEVAFNNVLNPGAPGAAVDDSPTETGSEATDLANTLGQLNFGAYNTLLPSYYLHELFTRDSIDTTNPMNLGSTQSKRLSSSIVPRNGEGLYYQLPIGTKGGWAFGQSAYVKKFTNWYQAKNEDGQGRSGINFRHIRLADVYLMYAEAILNLRGEAAVAEAIEYIDLVRARAGVVTLAKYMGANAGKIPQLHISRIVHGPTTYVSPTAKNVLTHIMKVERPIELCFEGHRWKDLVRWGIVREVFDELGADEDWRIKNTPLASPGKAPLFIMERVRPDFLLARRNYNPAAHDYFPIPTLEVQVNDKLNP</sequence>
<dbReference type="Pfam" id="PF07980">
    <property type="entry name" value="SusD_RagB"/>
    <property type="match status" value="1"/>
</dbReference>
<evidence type="ECO:0000256" key="4">
    <source>
        <dbReference type="ARBA" id="ARBA00023136"/>
    </source>
</evidence>
<dbReference type="Gene3D" id="1.25.40.390">
    <property type="match status" value="1"/>
</dbReference>
<evidence type="ECO:0000259" key="7">
    <source>
        <dbReference type="Pfam" id="PF14322"/>
    </source>
</evidence>
<comment type="similarity">
    <text evidence="2">Belongs to the SusD family.</text>
</comment>
<dbReference type="InterPro" id="IPR033985">
    <property type="entry name" value="SusD-like_N"/>
</dbReference>
<evidence type="ECO:0000256" key="5">
    <source>
        <dbReference type="ARBA" id="ARBA00023237"/>
    </source>
</evidence>
<dbReference type="Pfam" id="PF14322">
    <property type="entry name" value="SusD-like_3"/>
    <property type="match status" value="1"/>
</dbReference>
<dbReference type="GO" id="GO:0009279">
    <property type="term" value="C:cell outer membrane"/>
    <property type="evidence" value="ECO:0007669"/>
    <property type="project" value="UniProtKB-SubCell"/>
</dbReference>
<evidence type="ECO:0000313" key="9">
    <source>
        <dbReference type="Proteomes" id="UP000598271"/>
    </source>
</evidence>
<dbReference type="SUPFAM" id="SSF48452">
    <property type="entry name" value="TPR-like"/>
    <property type="match status" value="1"/>
</dbReference>
<accession>A0A8J3D850</accession>
<keyword evidence="9" id="KW-1185">Reference proteome</keyword>
<name>A0A8J3D850_9BACT</name>
<gene>
    <name evidence="8" type="ORF">GCM10007390_30870</name>
</gene>
<keyword evidence="5" id="KW-0998">Cell outer membrane</keyword>
<feature type="domain" description="RagB/SusD" evidence="6">
    <location>
        <begin position="371"/>
        <end position="570"/>
    </location>
</feature>
<dbReference type="PROSITE" id="PS51257">
    <property type="entry name" value="PROKAR_LIPOPROTEIN"/>
    <property type="match status" value="1"/>
</dbReference>
<keyword evidence="3" id="KW-0732">Signal</keyword>
<comment type="subcellular location">
    <subcellularLocation>
        <location evidence="1">Cell outer membrane</location>
    </subcellularLocation>
</comment>